<organism evidence="2 3">
    <name type="scientific">Kwoniella shivajii</name>
    <dbReference type="NCBI Taxonomy" id="564305"/>
    <lineage>
        <taxon>Eukaryota</taxon>
        <taxon>Fungi</taxon>
        <taxon>Dikarya</taxon>
        <taxon>Basidiomycota</taxon>
        <taxon>Agaricomycotina</taxon>
        <taxon>Tremellomycetes</taxon>
        <taxon>Tremellales</taxon>
        <taxon>Cryptococcaceae</taxon>
        <taxon>Kwoniella</taxon>
    </lineage>
</organism>
<proteinExistence type="predicted"/>
<feature type="region of interest" description="Disordered" evidence="1">
    <location>
        <begin position="142"/>
        <end position="273"/>
    </location>
</feature>
<dbReference type="InterPro" id="IPR025494">
    <property type="entry name" value="DUF4385"/>
</dbReference>
<dbReference type="Proteomes" id="UP001329825">
    <property type="component" value="Chromosome 5"/>
</dbReference>
<evidence type="ECO:0000256" key="1">
    <source>
        <dbReference type="SAM" id="MobiDB-lite"/>
    </source>
</evidence>
<reference evidence="2 3" key="1">
    <citation type="submission" date="2024-01" db="EMBL/GenBank/DDBJ databases">
        <title>Comparative genomics of Cryptococcus and Kwoniella reveals pathogenesis evolution and contrasting modes of karyotype evolution via chromosome fusion or intercentromeric recombination.</title>
        <authorList>
            <person name="Coelho M.A."/>
            <person name="David-Palma M."/>
            <person name="Shea T."/>
            <person name="Bowers K."/>
            <person name="McGinley-Smith S."/>
            <person name="Mohammad A.W."/>
            <person name="Gnirke A."/>
            <person name="Yurkov A.M."/>
            <person name="Nowrousian M."/>
            <person name="Sun S."/>
            <person name="Cuomo C.A."/>
            <person name="Heitman J."/>
        </authorList>
    </citation>
    <scope>NUCLEOTIDE SEQUENCE [LARGE SCALE GENOMIC DNA]</scope>
    <source>
        <strain evidence="2">CBS 11374</strain>
    </source>
</reference>
<keyword evidence="3" id="KW-1185">Reference proteome</keyword>
<dbReference type="EMBL" id="CP141885">
    <property type="protein sequence ID" value="WRT67182.1"/>
    <property type="molecule type" value="Genomic_DNA"/>
</dbReference>
<feature type="compositionally biased region" description="Basic and acidic residues" evidence="1">
    <location>
        <begin position="224"/>
        <end position="238"/>
    </location>
</feature>
<dbReference type="RefSeq" id="XP_062791922.1">
    <property type="nucleotide sequence ID" value="XM_062935871.1"/>
</dbReference>
<gene>
    <name evidence="2" type="ORF">IL334_004148</name>
</gene>
<dbReference type="GeneID" id="87956279"/>
<dbReference type="Pfam" id="PF14328">
    <property type="entry name" value="DUF4385"/>
    <property type="match status" value="1"/>
</dbReference>
<evidence type="ECO:0000313" key="3">
    <source>
        <dbReference type="Proteomes" id="UP001329825"/>
    </source>
</evidence>
<feature type="compositionally biased region" description="Basic and acidic residues" evidence="1">
    <location>
        <begin position="174"/>
        <end position="184"/>
    </location>
</feature>
<evidence type="ECO:0000313" key="2">
    <source>
        <dbReference type="EMBL" id="WRT67182.1"/>
    </source>
</evidence>
<feature type="compositionally biased region" description="Basic residues" evidence="1">
    <location>
        <begin position="257"/>
        <end position="273"/>
    </location>
</feature>
<accession>A0ABZ1D3K3</accession>
<sequence length="273" mass="31706">MSEKRRYTPLTYKATKNEVGVFTTRGYSEDIKPLWKFKNEEEATRAAEGIWKLFKGYRDKNDFVGMDICRKFIQMGRTRSLRYALRPGGKKYDSQTGKEFKRSGKIYDQGKLDGANVYEDYLGKCWDDLKYKKSWDGWRDGIIPDGSSSSSAQTIQTYEKEEVDEDKEEEEEEERKNRTPKEPKLNTVKKNKGRAIKREFDEMTEEESEIARDENDETDSGGSVRDDQNSNTSLEEKGKRHTAKRTKGSEENGTNKPSRRKTRSSSKTSRTSR</sequence>
<feature type="compositionally biased region" description="Acidic residues" evidence="1">
    <location>
        <begin position="161"/>
        <end position="173"/>
    </location>
</feature>
<feature type="compositionally biased region" description="Acidic residues" evidence="1">
    <location>
        <begin position="202"/>
        <end position="219"/>
    </location>
</feature>
<name>A0ABZ1D3K3_9TREE</name>
<protein>
    <submittedName>
        <fullName evidence="2">Uncharacterized protein</fullName>
    </submittedName>
</protein>